<comment type="caution">
    <text evidence="5">The sequence shown here is derived from an EMBL/GenBank/DDBJ whole genome shotgun (WGS) entry which is preliminary data.</text>
</comment>
<keyword evidence="2" id="KW-0663">Pyridoxal phosphate</keyword>
<evidence type="ECO:0000256" key="1">
    <source>
        <dbReference type="ARBA" id="ARBA00001933"/>
    </source>
</evidence>
<dbReference type="InterPro" id="IPR015421">
    <property type="entry name" value="PyrdxlP-dep_Trfase_major"/>
</dbReference>
<gene>
    <name evidence="5" type="ORF">H9X83_11605</name>
</gene>
<dbReference type="InterPro" id="IPR015422">
    <property type="entry name" value="PyrdxlP-dep_Trfase_small"/>
</dbReference>
<keyword evidence="3 5" id="KW-0032">Aminotransferase</keyword>
<keyword evidence="6" id="KW-1185">Reference proteome</keyword>
<dbReference type="PROSITE" id="PS00105">
    <property type="entry name" value="AA_TRANSFER_CLASS_1"/>
    <property type="match status" value="1"/>
</dbReference>
<dbReference type="EC" id="2.6.1.-" evidence="3"/>
<dbReference type="Gene3D" id="3.90.1150.10">
    <property type="entry name" value="Aspartate Aminotransferase, domain 1"/>
    <property type="match status" value="1"/>
</dbReference>
<proteinExistence type="inferred from homology"/>
<protein>
    <recommendedName>
        <fullName evidence="3">Aminotransferase</fullName>
        <ecNumber evidence="3">2.6.1.-</ecNumber>
    </recommendedName>
</protein>
<keyword evidence="3" id="KW-0808">Transferase</keyword>
<dbReference type="CDD" id="cd00609">
    <property type="entry name" value="AAT_like"/>
    <property type="match status" value="1"/>
</dbReference>
<sequence length="366" mass="41160">MQNTTLMHQHGGDLDAIERKYHIPKKEILDFSGNINPLGFPKSVETLMAKNLHIVSTYPDKKYKALRQAIGQYTGADPAHILVGNGSTELISTFIKTVNPQRSVILGPAYSEYEREVTLCGGQFDYFPLEEKNDFRIDLEGLLSALTEDVGMFIACNPNNPTGSALTVSQLRTILAHCKKIGASVMIDETYIEFSDQLEEICAIPLTKEFDNLFVIRGTSKFFAAPGLRLGYGVSSNEEFRRQLLEHQDPWSVNSLAAFAGEHMFTDTIFHETSQHLISSERKKALAEFATWKHLKAYPSASNFILLKLLTDRITSAQLFEKLIVKKMLIRDASTFAFLDQTFLRFCLLRPQDNAALIAELKSLIE</sequence>
<dbReference type="PANTHER" id="PTHR42885">
    <property type="entry name" value="HISTIDINOL-PHOSPHATE AMINOTRANSFERASE-RELATED"/>
    <property type="match status" value="1"/>
</dbReference>
<name>A0ABS2GDD4_9FIRM</name>
<dbReference type="InterPro" id="IPR004838">
    <property type="entry name" value="NHTrfase_class1_PyrdxlP-BS"/>
</dbReference>
<dbReference type="Pfam" id="PF00155">
    <property type="entry name" value="Aminotran_1_2"/>
    <property type="match status" value="1"/>
</dbReference>
<dbReference type="InterPro" id="IPR015424">
    <property type="entry name" value="PyrdxlP-dep_Trfase"/>
</dbReference>
<evidence type="ECO:0000313" key="6">
    <source>
        <dbReference type="Proteomes" id="UP000729290"/>
    </source>
</evidence>
<evidence type="ECO:0000256" key="3">
    <source>
        <dbReference type="RuleBase" id="RU000481"/>
    </source>
</evidence>
<dbReference type="EMBL" id="JACSNV010000022">
    <property type="protein sequence ID" value="MBM6878793.1"/>
    <property type="molecule type" value="Genomic_DNA"/>
</dbReference>
<reference evidence="5 6" key="1">
    <citation type="journal article" date="2021" name="Sci. Rep.">
        <title>The distribution of antibiotic resistance genes in chicken gut microbiota commensals.</title>
        <authorList>
            <person name="Juricova H."/>
            <person name="Matiasovicova J."/>
            <person name="Kubasova T."/>
            <person name="Cejkova D."/>
            <person name="Rychlik I."/>
        </authorList>
    </citation>
    <scope>NUCLEOTIDE SEQUENCE [LARGE SCALE GENOMIC DNA]</scope>
    <source>
        <strain evidence="5 6">An431b</strain>
    </source>
</reference>
<dbReference type="InterPro" id="IPR004839">
    <property type="entry name" value="Aminotransferase_I/II_large"/>
</dbReference>
<evidence type="ECO:0000256" key="2">
    <source>
        <dbReference type="ARBA" id="ARBA00022898"/>
    </source>
</evidence>
<organism evidence="5 6">
    <name type="scientific">Anaerotignum lactatifermentans</name>
    <dbReference type="NCBI Taxonomy" id="160404"/>
    <lineage>
        <taxon>Bacteria</taxon>
        <taxon>Bacillati</taxon>
        <taxon>Bacillota</taxon>
        <taxon>Clostridia</taxon>
        <taxon>Lachnospirales</taxon>
        <taxon>Anaerotignaceae</taxon>
        <taxon>Anaerotignum</taxon>
    </lineage>
</organism>
<dbReference type="Proteomes" id="UP000729290">
    <property type="component" value="Unassembled WGS sequence"/>
</dbReference>
<feature type="domain" description="Aminotransferase class I/classII large" evidence="4">
    <location>
        <begin position="28"/>
        <end position="359"/>
    </location>
</feature>
<dbReference type="PANTHER" id="PTHR42885:SF1">
    <property type="entry name" value="THREONINE-PHOSPHATE DECARBOXYLASE"/>
    <property type="match status" value="1"/>
</dbReference>
<comment type="similarity">
    <text evidence="3">Belongs to the class-I pyridoxal-phosphate-dependent aminotransferase family.</text>
</comment>
<dbReference type="SUPFAM" id="SSF53383">
    <property type="entry name" value="PLP-dependent transferases"/>
    <property type="match status" value="1"/>
</dbReference>
<accession>A0ABS2GDD4</accession>
<comment type="cofactor">
    <cofactor evidence="1 3">
        <name>pyridoxal 5'-phosphate</name>
        <dbReference type="ChEBI" id="CHEBI:597326"/>
    </cofactor>
</comment>
<dbReference type="RefSeq" id="WP_205132933.1">
    <property type="nucleotide sequence ID" value="NZ_JACSNT010000003.1"/>
</dbReference>
<evidence type="ECO:0000313" key="5">
    <source>
        <dbReference type="EMBL" id="MBM6878793.1"/>
    </source>
</evidence>
<evidence type="ECO:0000259" key="4">
    <source>
        <dbReference type="Pfam" id="PF00155"/>
    </source>
</evidence>
<dbReference type="GO" id="GO:0008483">
    <property type="term" value="F:transaminase activity"/>
    <property type="evidence" value="ECO:0007669"/>
    <property type="project" value="UniProtKB-KW"/>
</dbReference>
<dbReference type="Gene3D" id="3.40.640.10">
    <property type="entry name" value="Type I PLP-dependent aspartate aminotransferase-like (Major domain)"/>
    <property type="match status" value="1"/>
</dbReference>